<dbReference type="Proteomes" id="UP000324897">
    <property type="component" value="Chromosome 1"/>
</dbReference>
<proteinExistence type="predicted"/>
<reference evidence="2 3" key="1">
    <citation type="journal article" date="2019" name="Sci. Rep.">
        <title>A high-quality genome of Eragrostis curvula grass provides insights into Poaceae evolution and supports new strategies to enhance forage quality.</title>
        <authorList>
            <person name="Carballo J."/>
            <person name="Santos B.A.C.M."/>
            <person name="Zappacosta D."/>
            <person name="Garbus I."/>
            <person name="Selva J.P."/>
            <person name="Gallo C.A."/>
            <person name="Diaz A."/>
            <person name="Albertini E."/>
            <person name="Caccamo M."/>
            <person name="Echenique V."/>
        </authorList>
    </citation>
    <scope>NUCLEOTIDE SEQUENCE [LARGE SCALE GENOMIC DNA]</scope>
    <source>
        <strain evidence="3">cv. Victoria</strain>
        <tissue evidence="2">Leaf</tissue>
    </source>
</reference>
<dbReference type="AlphaFoldDB" id="A0A5J9V265"/>
<keyword evidence="3" id="KW-1185">Reference proteome</keyword>
<name>A0A5J9V265_9POAL</name>
<evidence type="ECO:0000313" key="3">
    <source>
        <dbReference type="Proteomes" id="UP000324897"/>
    </source>
</evidence>
<dbReference type="EMBL" id="RWGY01000011">
    <property type="protein sequence ID" value="TVU29985.1"/>
    <property type="molecule type" value="Genomic_DNA"/>
</dbReference>
<feature type="non-terminal residue" evidence="2">
    <location>
        <position position="1"/>
    </location>
</feature>
<organism evidence="2 3">
    <name type="scientific">Eragrostis curvula</name>
    <name type="common">weeping love grass</name>
    <dbReference type="NCBI Taxonomy" id="38414"/>
    <lineage>
        <taxon>Eukaryota</taxon>
        <taxon>Viridiplantae</taxon>
        <taxon>Streptophyta</taxon>
        <taxon>Embryophyta</taxon>
        <taxon>Tracheophyta</taxon>
        <taxon>Spermatophyta</taxon>
        <taxon>Magnoliopsida</taxon>
        <taxon>Liliopsida</taxon>
        <taxon>Poales</taxon>
        <taxon>Poaceae</taxon>
        <taxon>PACMAD clade</taxon>
        <taxon>Chloridoideae</taxon>
        <taxon>Eragrostideae</taxon>
        <taxon>Eragrostidinae</taxon>
        <taxon>Eragrostis</taxon>
    </lineage>
</organism>
<feature type="compositionally biased region" description="Basic and acidic residues" evidence="1">
    <location>
        <begin position="168"/>
        <end position="181"/>
    </location>
</feature>
<protein>
    <submittedName>
        <fullName evidence="2">Uncharacterized protein</fullName>
    </submittedName>
</protein>
<accession>A0A5J9V265</accession>
<evidence type="ECO:0000256" key="1">
    <source>
        <dbReference type="SAM" id="MobiDB-lite"/>
    </source>
</evidence>
<gene>
    <name evidence="2" type="ORF">EJB05_21584</name>
</gene>
<evidence type="ECO:0000313" key="2">
    <source>
        <dbReference type="EMBL" id="TVU29985.1"/>
    </source>
</evidence>
<sequence length="188" mass="20421">MELAPQKAEGAPLNLLRTGASSPPLHLFPSGSSSRAPTLAAVELLHRQRPPLLPSPRPLAADLRRRVRSGGCSGCTVVAGPSSTDDPLLLPSRAAAQPPPTWKQGRRRSRRSLLQFNKIQIQQDEVDTLRFIIKGSSSPAGVLLSGCWMRDGRRHDCPMQAAFSWEARESKKSGGREEKGQMDGWAAI</sequence>
<comment type="caution">
    <text evidence="2">The sequence shown here is derived from an EMBL/GenBank/DDBJ whole genome shotgun (WGS) entry which is preliminary data.</text>
</comment>
<feature type="region of interest" description="Disordered" evidence="1">
    <location>
        <begin position="168"/>
        <end position="188"/>
    </location>
</feature>
<dbReference type="Gramene" id="TVU29985">
    <property type="protein sequence ID" value="TVU29985"/>
    <property type="gene ID" value="EJB05_21584"/>
</dbReference>